<feature type="region of interest" description="Disordered" evidence="14">
    <location>
        <begin position="213"/>
        <end position="240"/>
    </location>
</feature>
<evidence type="ECO:0000256" key="9">
    <source>
        <dbReference type="ARBA" id="ARBA00022771"/>
    </source>
</evidence>
<evidence type="ECO:0000313" key="16">
    <source>
        <dbReference type="EMBL" id="CAH0387221.1"/>
    </source>
</evidence>
<accession>A0A9P0A9W9</accession>
<evidence type="ECO:0000256" key="1">
    <source>
        <dbReference type="ARBA" id="ARBA00003983"/>
    </source>
</evidence>
<feature type="domain" description="C2H2-type" evidence="15">
    <location>
        <begin position="388"/>
        <end position="415"/>
    </location>
</feature>
<evidence type="ECO:0000259" key="15">
    <source>
        <dbReference type="PROSITE" id="PS50157"/>
    </source>
</evidence>
<evidence type="ECO:0000256" key="2">
    <source>
        <dbReference type="ARBA" id="ARBA00004123"/>
    </source>
</evidence>
<dbReference type="PANTHER" id="PTHR24392">
    <property type="entry name" value="ZINC FINGER PROTEIN"/>
    <property type="match status" value="1"/>
</dbReference>
<feature type="compositionally biased region" description="Polar residues" evidence="14">
    <location>
        <begin position="23"/>
        <end position="46"/>
    </location>
</feature>
<keyword evidence="17" id="KW-1185">Reference proteome</keyword>
<proteinExistence type="inferred from homology"/>
<dbReference type="PROSITE" id="PS00028">
    <property type="entry name" value="ZINC_FINGER_C2H2_1"/>
    <property type="match status" value="2"/>
</dbReference>
<keyword evidence="8" id="KW-0677">Repeat</keyword>
<evidence type="ECO:0000313" key="17">
    <source>
        <dbReference type="Proteomes" id="UP001152759"/>
    </source>
</evidence>
<evidence type="ECO:0000256" key="3">
    <source>
        <dbReference type="ARBA" id="ARBA00007746"/>
    </source>
</evidence>
<feature type="region of interest" description="Disordered" evidence="14">
    <location>
        <begin position="23"/>
        <end position="83"/>
    </location>
</feature>
<comment type="similarity">
    <text evidence="3">Belongs to the hunchback C2H2-type zinc-finger protein family.</text>
</comment>
<keyword evidence="12" id="KW-0539">Nucleus</keyword>
<comment type="function">
    <text evidence="1">Gap class segmentation protein that controls development of head structures.</text>
</comment>
<feature type="compositionally biased region" description="Polar residues" evidence="14">
    <location>
        <begin position="703"/>
        <end position="712"/>
    </location>
</feature>
<dbReference type="GO" id="GO:0008270">
    <property type="term" value="F:zinc ion binding"/>
    <property type="evidence" value="ECO:0007669"/>
    <property type="project" value="UniProtKB-KW"/>
</dbReference>
<dbReference type="AlphaFoldDB" id="A0A9P0A9W9"/>
<dbReference type="SMART" id="SM00355">
    <property type="entry name" value="ZnF_C2H2"/>
    <property type="match status" value="6"/>
</dbReference>
<dbReference type="EMBL" id="OU963864">
    <property type="protein sequence ID" value="CAH0387221.1"/>
    <property type="molecule type" value="Genomic_DNA"/>
</dbReference>
<dbReference type="GO" id="GO:0000122">
    <property type="term" value="P:negative regulation of transcription by RNA polymerase II"/>
    <property type="evidence" value="ECO:0007669"/>
    <property type="project" value="UniProtKB-ARBA"/>
</dbReference>
<feature type="region of interest" description="Disordered" evidence="14">
    <location>
        <begin position="703"/>
        <end position="777"/>
    </location>
</feature>
<evidence type="ECO:0000256" key="8">
    <source>
        <dbReference type="ARBA" id="ARBA00022737"/>
    </source>
</evidence>
<evidence type="ECO:0000256" key="6">
    <source>
        <dbReference type="ARBA" id="ARBA00022492"/>
    </source>
</evidence>
<evidence type="ECO:0000256" key="12">
    <source>
        <dbReference type="ARBA" id="ARBA00023242"/>
    </source>
</evidence>
<dbReference type="KEGG" id="btab:109030594"/>
<gene>
    <name evidence="16" type="ORF">BEMITA_LOCUS6262</name>
</gene>
<protein>
    <recommendedName>
        <fullName evidence="4">Protein hunchback</fullName>
    </recommendedName>
</protein>
<dbReference type="FunFam" id="3.30.160.60:FF:001301">
    <property type="entry name" value="Blast:Protein hunchback"/>
    <property type="match status" value="1"/>
</dbReference>
<evidence type="ECO:0000256" key="11">
    <source>
        <dbReference type="ARBA" id="ARBA00023125"/>
    </source>
</evidence>
<organism evidence="16 17">
    <name type="scientific">Bemisia tabaci</name>
    <name type="common">Sweetpotato whitefly</name>
    <name type="synonym">Aleurodes tabaci</name>
    <dbReference type="NCBI Taxonomy" id="7038"/>
    <lineage>
        <taxon>Eukaryota</taxon>
        <taxon>Metazoa</taxon>
        <taxon>Ecdysozoa</taxon>
        <taxon>Arthropoda</taxon>
        <taxon>Hexapoda</taxon>
        <taxon>Insecta</taxon>
        <taxon>Pterygota</taxon>
        <taxon>Neoptera</taxon>
        <taxon>Paraneoptera</taxon>
        <taxon>Hemiptera</taxon>
        <taxon>Sternorrhyncha</taxon>
        <taxon>Aleyrodoidea</taxon>
        <taxon>Aleyrodidae</taxon>
        <taxon>Aleyrodinae</taxon>
        <taxon>Bemisia</taxon>
    </lineage>
</organism>
<keyword evidence="6" id="KW-0302">Gap protein</keyword>
<name>A0A9P0A9W9_BEMTA</name>
<dbReference type="InterPro" id="IPR013087">
    <property type="entry name" value="Znf_C2H2_type"/>
</dbReference>
<feature type="domain" description="C2H2-type" evidence="15">
    <location>
        <begin position="275"/>
        <end position="302"/>
    </location>
</feature>
<dbReference type="Gene3D" id="3.30.160.60">
    <property type="entry name" value="Classic Zinc Finger"/>
    <property type="match status" value="3"/>
</dbReference>
<dbReference type="InterPro" id="IPR036236">
    <property type="entry name" value="Znf_C2H2_sf"/>
</dbReference>
<feature type="compositionally biased region" description="Basic residues" evidence="14">
    <location>
        <begin position="735"/>
        <end position="746"/>
    </location>
</feature>
<feature type="compositionally biased region" description="Polar residues" evidence="14">
    <location>
        <begin position="122"/>
        <end position="132"/>
    </location>
</feature>
<feature type="compositionally biased region" description="Polar residues" evidence="14">
    <location>
        <begin position="563"/>
        <end position="578"/>
    </location>
</feature>
<sequence>MYCCMMPSVPLNKESLKLEEINQNDSGISPSYCSGDSRGSAQSPASSAEDCGISTRSPPPLLSIKDQKPLSLDLSAPKSPQPAVALSQSQINLIRSLTFAARSASAGANRDPSRDSPRSTHNESPQENSSRATPDRTLHGTSFEAASNGTSHGTSFEASRGTTFEGTSYSSSFGGGSAFGALSGGTPQGATFGASNGGSASPVAFQVERAPLGSPRLNAHDSSRSMSPASSVDSESYQDREHPLQQLALVVKRNDMLMPAPPETAETNSSDKTLIHCPLCNYTTNSRSTFNAHLHAHEGQKCCYICELMTESVEELRQHYQSVHDVNVSADFLNHSSGGEEEQGITVPKLNSQGKVKKHRCKQCGIVCVTKLEFWEHCRGHIKQERLLTCPKCPFVTEYKHHLEYHLRNHFGSKPFKCTQCSYSCVNKSMLNSHLKSHSNVYQFRCNDCSYATKYCHSLKLHLRKYKHAPAMVLNPDGSPNPLPIVDVYGTRRGPKQRPKKHESPKKIQTTQYSNQTAFPNQTPPSNQMTYSSPAFPTQPKFLSTQTQFPPSQFLSVPPSVPTILTPNSYSPTRSTLSPAPLSPVQPRLASQTLSPSQRQSPNPPLSSPQTSPTQFPNPAFPSQPYSMFPANYGLYPPFYPLVPNFPLSSLPLLQLDIPALLEEAKRSTETLNKLKELLQSNNNNSQYISKAVAQQIIDEASCPSTPASDVNSAPLDLSKSSGNDGNTSASAGSNRRKGKAVKRVPVHSMYYDDSDGERSPVKFSPPGMLPGAQKIY</sequence>
<keyword evidence="5" id="KW-0217">Developmental protein</keyword>
<keyword evidence="11" id="KW-0238">DNA-binding</keyword>
<evidence type="ECO:0000256" key="4">
    <source>
        <dbReference type="ARBA" id="ARBA00013638"/>
    </source>
</evidence>
<keyword evidence="9 13" id="KW-0863">Zinc-finger</keyword>
<feature type="compositionally biased region" description="Polar residues" evidence="14">
    <location>
        <begin position="224"/>
        <end position="235"/>
    </location>
</feature>
<dbReference type="SUPFAM" id="SSF57667">
    <property type="entry name" value="beta-beta-alpha zinc fingers"/>
    <property type="match status" value="1"/>
</dbReference>
<dbReference type="PANTHER" id="PTHR24392:SF49">
    <property type="entry name" value="PROTEIN HUNCHBACK"/>
    <property type="match status" value="1"/>
</dbReference>
<feature type="compositionally biased region" description="Polar residues" evidence="14">
    <location>
        <begin position="507"/>
        <end position="555"/>
    </location>
</feature>
<feature type="region of interest" description="Disordered" evidence="14">
    <location>
        <begin position="103"/>
        <end position="159"/>
    </location>
</feature>
<comment type="subcellular location">
    <subcellularLocation>
        <location evidence="2">Nucleus</location>
    </subcellularLocation>
</comment>
<keyword evidence="7" id="KW-0479">Metal-binding</keyword>
<feature type="domain" description="C2H2-type" evidence="15">
    <location>
        <begin position="416"/>
        <end position="443"/>
    </location>
</feature>
<evidence type="ECO:0000256" key="5">
    <source>
        <dbReference type="ARBA" id="ARBA00022473"/>
    </source>
</evidence>
<evidence type="ECO:0000256" key="13">
    <source>
        <dbReference type="PROSITE-ProRule" id="PRU00042"/>
    </source>
</evidence>
<evidence type="ECO:0000256" key="7">
    <source>
        <dbReference type="ARBA" id="ARBA00022723"/>
    </source>
</evidence>
<dbReference type="Proteomes" id="UP001152759">
    <property type="component" value="Chromosome 3"/>
</dbReference>
<evidence type="ECO:0000256" key="10">
    <source>
        <dbReference type="ARBA" id="ARBA00022833"/>
    </source>
</evidence>
<dbReference type="PROSITE" id="PS50157">
    <property type="entry name" value="ZINC_FINGER_C2H2_2"/>
    <property type="match status" value="3"/>
</dbReference>
<dbReference type="GO" id="GO:0005634">
    <property type="term" value="C:nucleus"/>
    <property type="evidence" value="ECO:0007669"/>
    <property type="project" value="UniProtKB-SubCell"/>
</dbReference>
<feature type="compositionally biased region" description="Low complexity" evidence="14">
    <location>
        <begin position="608"/>
        <end position="618"/>
    </location>
</feature>
<dbReference type="GO" id="GO:0040034">
    <property type="term" value="P:regulation of development, heterochronic"/>
    <property type="evidence" value="ECO:0007669"/>
    <property type="project" value="UniProtKB-ARBA"/>
</dbReference>
<dbReference type="GO" id="GO:0000977">
    <property type="term" value="F:RNA polymerase II transcription regulatory region sequence-specific DNA binding"/>
    <property type="evidence" value="ECO:0007669"/>
    <property type="project" value="UniProtKB-ARBA"/>
</dbReference>
<reference evidence="16" key="1">
    <citation type="submission" date="2021-12" db="EMBL/GenBank/DDBJ databases">
        <authorList>
            <person name="King R."/>
        </authorList>
    </citation>
    <scope>NUCLEOTIDE SEQUENCE</scope>
</reference>
<dbReference type="FunFam" id="3.30.160.60:FF:001482">
    <property type="entry name" value="Hunchback"/>
    <property type="match status" value="1"/>
</dbReference>
<feature type="compositionally biased region" description="Basic and acidic residues" evidence="14">
    <location>
        <begin position="111"/>
        <end position="121"/>
    </location>
</feature>
<keyword evidence="10" id="KW-0862">Zinc</keyword>
<feature type="compositionally biased region" description="Polar residues" evidence="14">
    <location>
        <begin position="719"/>
        <end position="734"/>
    </location>
</feature>
<feature type="compositionally biased region" description="Polar residues" evidence="14">
    <location>
        <begin position="144"/>
        <end position="157"/>
    </location>
</feature>
<feature type="region of interest" description="Disordered" evidence="14">
    <location>
        <begin position="490"/>
        <end position="623"/>
    </location>
</feature>
<feature type="compositionally biased region" description="Basic residues" evidence="14">
    <location>
        <begin position="493"/>
        <end position="504"/>
    </location>
</feature>
<dbReference type="GO" id="GO:0035282">
    <property type="term" value="P:segmentation"/>
    <property type="evidence" value="ECO:0007669"/>
    <property type="project" value="UniProtKB-KW"/>
</dbReference>
<evidence type="ECO:0000256" key="14">
    <source>
        <dbReference type="SAM" id="MobiDB-lite"/>
    </source>
</evidence>